<dbReference type="AlphaFoldDB" id="A0AAD4LIL8"/>
<evidence type="ECO:0000256" key="1">
    <source>
        <dbReference type="SAM" id="Phobius"/>
    </source>
</evidence>
<reference evidence="2" key="1">
    <citation type="submission" date="2022-01" db="EMBL/GenBank/DDBJ databases">
        <title>Comparative genomics reveals a dynamic genome evolution in the ectomycorrhizal milk-cap (Lactarius) mushrooms.</title>
        <authorList>
            <consortium name="DOE Joint Genome Institute"/>
            <person name="Lebreton A."/>
            <person name="Tang N."/>
            <person name="Kuo A."/>
            <person name="LaButti K."/>
            <person name="Drula E."/>
            <person name="Barry K."/>
            <person name="Clum A."/>
            <person name="Lipzen A."/>
            <person name="Mousain D."/>
            <person name="Ng V."/>
            <person name="Wang R."/>
            <person name="Wang X."/>
            <person name="Dai Y."/>
            <person name="Henrissat B."/>
            <person name="Grigoriev I.V."/>
            <person name="Guerin-Laguette A."/>
            <person name="Yu F."/>
            <person name="Martin F.M."/>
        </authorList>
    </citation>
    <scope>NUCLEOTIDE SEQUENCE</scope>
    <source>
        <strain evidence="2">QP</strain>
    </source>
</reference>
<keyword evidence="3" id="KW-1185">Reference proteome</keyword>
<feature type="transmembrane region" description="Helical" evidence="1">
    <location>
        <begin position="20"/>
        <end position="37"/>
    </location>
</feature>
<name>A0AAD4LIL8_9AGAM</name>
<dbReference type="Proteomes" id="UP001201163">
    <property type="component" value="Unassembled WGS sequence"/>
</dbReference>
<evidence type="ECO:0000313" key="2">
    <source>
        <dbReference type="EMBL" id="KAH8993169.1"/>
    </source>
</evidence>
<keyword evidence="1" id="KW-1133">Transmembrane helix</keyword>
<protein>
    <submittedName>
        <fullName evidence="2">Uncharacterized protein</fullName>
    </submittedName>
</protein>
<sequence length="164" mass="18037">MLSTHRLWSLTKSVYLRITLNWVTISFFCFSFIHCFAQGTLQSFLFSADDSWGSFTSAIVDHAQINATTFLSSAETQILATISTPWVRQNLFQSHVVFCVQTPLSAIRAVHLNLVAPPGQSNAVIALLLLLLLPNLISPQTSVAWAVTGTKLLSTNPYRLPATA</sequence>
<dbReference type="EMBL" id="JAKELL010000019">
    <property type="protein sequence ID" value="KAH8993169.1"/>
    <property type="molecule type" value="Genomic_DNA"/>
</dbReference>
<accession>A0AAD4LIL8</accession>
<gene>
    <name evidence="2" type="ORF">EDB92DRAFT_441376</name>
</gene>
<evidence type="ECO:0000313" key="3">
    <source>
        <dbReference type="Proteomes" id="UP001201163"/>
    </source>
</evidence>
<organism evidence="2 3">
    <name type="scientific">Lactarius akahatsu</name>
    <dbReference type="NCBI Taxonomy" id="416441"/>
    <lineage>
        <taxon>Eukaryota</taxon>
        <taxon>Fungi</taxon>
        <taxon>Dikarya</taxon>
        <taxon>Basidiomycota</taxon>
        <taxon>Agaricomycotina</taxon>
        <taxon>Agaricomycetes</taxon>
        <taxon>Russulales</taxon>
        <taxon>Russulaceae</taxon>
        <taxon>Lactarius</taxon>
    </lineage>
</organism>
<keyword evidence="1" id="KW-0812">Transmembrane</keyword>
<proteinExistence type="predicted"/>
<comment type="caution">
    <text evidence="2">The sequence shown here is derived from an EMBL/GenBank/DDBJ whole genome shotgun (WGS) entry which is preliminary data.</text>
</comment>
<keyword evidence="1" id="KW-0472">Membrane</keyword>